<dbReference type="GO" id="GO:0009052">
    <property type="term" value="P:pentose-phosphate shunt, non-oxidative branch"/>
    <property type="evidence" value="ECO:0007669"/>
    <property type="project" value="TreeGrafter"/>
</dbReference>
<comment type="catalytic activity">
    <reaction evidence="2">
        <text>D-sedoheptulose 7-phosphate + D-glyceraldehyde 3-phosphate = D-erythrose 4-phosphate + beta-D-fructose 6-phosphate</text>
        <dbReference type="Rhea" id="RHEA:17053"/>
        <dbReference type="ChEBI" id="CHEBI:16897"/>
        <dbReference type="ChEBI" id="CHEBI:57483"/>
        <dbReference type="ChEBI" id="CHEBI:57634"/>
        <dbReference type="ChEBI" id="CHEBI:59776"/>
        <dbReference type="EC" id="2.2.1.2"/>
    </reaction>
</comment>
<comment type="function">
    <text evidence="2">Catalyzes the rate-limiting step of the non-oxidative phase in the pentose phosphate pathway. Catalyzes the reversible conversion of sedheptulose-7-phosphate and D-glyceraldehyde 3-phosphate into erythrose-4-phosphate and beta-D-fructose 6-phosphate.</text>
</comment>
<evidence type="ECO:0000256" key="2">
    <source>
        <dbReference type="RuleBase" id="RU000501"/>
    </source>
</evidence>
<dbReference type="InterPro" id="IPR001585">
    <property type="entry name" value="TAL/FSA"/>
</dbReference>
<accession>U1HUZ9</accession>
<dbReference type="GO" id="GO:0005975">
    <property type="term" value="P:carbohydrate metabolic process"/>
    <property type="evidence" value="ECO:0007669"/>
    <property type="project" value="InterPro"/>
</dbReference>
<evidence type="ECO:0000256" key="1">
    <source>
        <dbReference type="ARBA" id="ARBA00023270"/>
    </source>
</evidence>
<reference evidence="4" key="1">
    <citation type="journal article" date="2014" name="BMC Genomics">
        <title>Genome characteristics reveal the impact of lichenization on lichen-forming fungus Endocarpon pusillum Hedwig (Verrucariales, Ascomycota).</title>
        <authorList>
            <person name="Wang Y.-Y."/>
            <person name="Liu B."/>
            <person name="Zhang X.-Y."/>
            <person name="Zhou Q.-M."/>
            <person name="Zhang T."/>
            <person name="Li H."/>
            <person name="Yu Y.-F."/>
            <person name="Zhang X.-L."/>
            <person name="Hao X.-Y."/>
            <person name="Wang M."/>
            <person name="Wang L."/>
            <person name="Wei J.-C."/>
        </authorList>
    </citation>
    <scope>NUCLEOTIDE SEQUENCE [LARGE SCALE GENOMIC DNA]</scope>
    <source>
        <strain evidence="4">Z07020 / HMAS-L-300199</strain>
    </source>
</reference>
<sequence>MGSINESERYVNLLEYLRSRTQVDCDSLDIQIVTELGPFVDCTSNQADSYFELLNPRRAALLKKSADLSRHILPEYPDVSFEELAVEISMISLSLTIAPLIPGNIHVMANPSLSYSTPKVIQNGQRIASLCQRLDPSFDLSRLCIKVPATWEGLQACRKLKDLGIKTLATTLFTMEQAILAAEAGCISISPFVHELRVHFDEEYHDTDPIFDLCVKAQQYFERYSYATRVKACSLISVDEVMQVAGVAALTLPPTLLHPLSEMTEPEAKVAALSLFNHNTKIEGQEMERRSFLDEEARFRETFAKRDGGKGRVKTTQAIDLFCEYQLKAEALMKDTDTTIVA</sequence>
<keyword evidence="4" id="KW-1185">Reference proteome</keyword>
<dbReference type="HOGENOM" id="CLU_047470_1_0_1"/>
<dbReference type="PANTHER" id="PTHR10683">
    <property type="entry name" value="TRANSALDOLASE"/>
    <property type="match status" value="1"/>
</dbReference>
<gene>
    <name evidence="3" type="ORF">EPUS_09152</name>
</gene>
<dbReference type="SUPFAM" id="SSF51569">
    <property type="entry name" value="Aldolase"/>
    <property type="match status" value="1"/>
</dbReference>
<dbReference type="Gene3D" id="3.20.20.70">
    <property type="entry name" value="Aldolase class I"/>
    <property type="match status" value="1"/>
</dbReference>
<dbReference type="eggNOG" id="KOG2772">
    <property type="taxonomic scope" value="Eukaryota"/>
</dbReference>
<proteinExistence type="predicted"/>
<dbReference type="UniPathway" id="UPA00115">
    <property type="reaction ID" value="UER00414"/>
</dbReference>
<evidence type="ECO:0000313" key="3">
    <source>
        <dbReference type="EMBL" id="ERF73134.1"/>
    </source>
</evidence>
<comment type="pathway">
    <text evidence="2">Carbohydrate degradation; pentose phosphate pathway; D-glyceraldehyde 3-phosphate and beta-D-fructose 6-phosphate from D-ribose 5-phosphate and D-xylulose 5-phosphate (non-oxidative stage): step 2/3.</text>
</comment>
<dbReference type="InterPro" id="IPR018225">
    <property type="entry name" value="Transaldolase_AS"/>
</dbReference>
<dbReference type="EC" id="2.2.1.2" evidence="2"/>
<keyword evidence="2" id="KW-0808">Transferase</keyword>
<dbReference type="OrthoDB" id="1711136at2759"/>
<dbReference type="AlphaFoldDB" id="U1HUZ9"/>
<dbReference type="RefSeq" id="XP_007801215.1">
    <property type="nucleotide sequence ID" value="XM_007803024.1"/>
</dbReference>
<protein>
    <recommendedName>
        <fullName evidence="2">Transaldolase</fullName>
        <ecNumber evidence="2">2.2.1.2</ecNumber>
    </recommendedName>
</protein>
<dbReference type="GO" id="GO:0004801">
    <property type="term" value="F:transaldolase activity"/>
    <property type="evidence" value="ECO:0007669"/>
    <property type="project" value="UniProtKB-EC"/>
</dbReference>
<name>U1HUZ9_ENDPU</name>
<dbReference type="Proteomes" id="UP000019373">
    <property type="component" value="Unassembled WGS sequence"/>
</dbReference>
<dbReference type="PROSITE" id="PS00958">
    <property type="entry name" value="TRANSALDOLASE_2"/>
    <property type="match status" value="1"/>
</dbReference>
<dbReference type="Pfam" id="PF00923">
    <property type="entry name" value="TAL_FSA"/>
    <property type="match status" value="1"/>
</dbReference>
<dbReference type="EMBL" id="KE720974">
    <property type="protein sequence ID" value="ERF73134.1"/>
    <property type="molecule type" value="Genomic_DNA"/>
</dbReference>
<keyword evidence="1" id="KW-0704">Schiff base</keyword>
<evidence type="ECO:0000313" key="4">
    <source>
        <dbReference type="Proteomes" id="UP000019373"/>
    </source>
</evidence>
<organism evidence="3 4">
    <name type="scientific">Endocarpon pusillum (strain Z07020 / HMAS-L-300199)</name>
    <name type="common">Lichen-forming fungus</name>
    <dbReference type="NCBI Taxonomy" id="1263415"/>
    <lineage>
        <taxon>Eukaryota</taxon>
        <taxon>Fungi</taxon>
        <taxon>Dikarya</taxon>
        <taxon>Ascomycota</taxon>
        <taxon>Pezizomycotina</taxon>
        <taxon>Eurotiomycetes</taxon>
        <taxon>Chaetothyriomycetidae</taxon>
        <taxon>Verrucariales</taxon>
        <taxon>Verrucariaceae</taxon>
        <taxon>Endocarpon</taxon>
    </lineage>
</organism>
<dbReference type="InterPro" id="IPR013785">
    <property type="entry name" value="Aldolase_TIM"/>
</dbReference>
<dbReference type="OMA" id="FEVMAIR"/>
<keyword evidence="2" id="KW-0570">Pentose shunt</keyword>
<dbReference type="GeneID" id="19243985"/>
<dbReference type="PANTHER" id="PTHR10683:SF34">
    <property type="entry name" value="TRANSALDOLASE"/>
    <property type="match status" value="1"/>
</dbReference>